<dbReference type="AlphaFoldDB" id="X0YWG7"/>
<proteinExistence type="predicted"/>
<reference evidence="1" key="1">
    <citation type="journal article" date="2014" name="Front. Microbiol.">
        <title>High frequency of phylogenetically diverse reductive dehalogenase-homologous genes in deep subseafloor sedimentary metagenomes.</title>
        <authorList>
            <person name="Kawai M."/>
            <person name="Futagami T."/>
            <person name="Toyoda A."/>
            <person name="Takaki Y."/>
            <person name="Nishi S."/>
            <person name="Hori S."/>
            <person name="Arai W."/>
            <person name="Tsubouchi T."/>
            <person name="Morono Y."/>
            <person name="Uchiyama I."/>
            <person name="Ito T."/>
            <person name="Fujiyama A."/>
            <person name="Inagaki F."/>
            <person name="Takami H."/>
        </authorList>
    </citation>
    <scope>NUCLEOTIDE SEQUENCE</scope>
    <source>
        <strain evidence="1">Expedition CK06-06</strain>
    </source>
</reference>
<protein>
    <submittedName>
        <fullName evidence="1">Uncharacterized protein</fullName>
    </submittedName>
</protein>
<comment type="caution">
    <text evidence="1">The sequence shown here is derived from an EMBL/GenBank/DDBJ whole genome shotgun (WGS) entry which is preliminary data.</text>
</comment>
<accession>X0YWG7</accession>
<name>X0YWG7_9ZZZZ</name>
<feature type="non-terminal residue" evidence="1">
    <location>
        <position position="1"/>
    </location>
</feature>
<sequence>DSAHSLWLYFGTGRYLSNGDKTDTSQQYLVGLKDPYYNGLLSDTERGDLLLAEPLHAYQPIDESTNNLLFDTTGVSVYTDGSTSIAGTTFGDLKMEQSYDERYAYGWYKELESGERIINKPSLLGGILLAPSFVPNQDVCGFGGSSYLHTLYFETGTAFSRSVVGVKDEGGKDRVLDRIDLGLGISSSLGLHVGRERGARGFIQQSTGTIAQIDLKPAFSIKSGFVNWREV</sequence>
<dbReference type="EMBL" id="BARS01052286">
    <property type="protein sequence ID" value="GAG52648.1"/>
    <property type="molecule type" value="Genomic_DNA"/>
</dbReference>
<gene>
    <name evidence="1" type="ORF">S01H1_77762</name>
</gene>
<feature type="non-terminal residue" evidence="1">
    <location>
        <position position="231"/>
    </location>
</feature>
<evidence type="ECO:0000313" key="1">
    <source>
        <dbReference type="EMBL" id="GAG52648.1"/>
    </source>
</evidence>
<organism evidence="1">
    <name type="scientific">marine sediment metagenome</name>
    <dbReference type="NCBI Taxonomy" id="412755"/>
    <lineage>
        <taxon>unclassified sequences</taxon>
        <taxon>metagenomes</taxon>
        <taxon>ecological metagenomes</taxon>
    </lineage>
</organism>